<evidence type="ECO:0000256" key="8">
    <source>
        <dbReference type="ARBA" id="ARBA00023049"/>
    </source>
</evidence>
<dbReference type="PANTHER" id="PTHR43016:SF13">
    <property type="entry name" value="PRESEQUENCE PROTEASE, MITOCHONDRIAL"/>
    <property type="match status" value="1"/>
</dbReference>
<evidence type="ECO:0000256" key="3">
    <source>
        <dbReference type="ARBA" id="ARBA00007575"/>
    </source>
</evidence>
<keyword evidence="5" id="KW-0479">Metal-binding</keyword>
<evidence type="ECO:0000313" key="12">
    <source>
        <dbReference type="EMBL" id="CAD9718038.1"/>
    </source>
</evidence>
<feature type="region of interest" description="Disordered" evidence="10">
    <location>
        <begin position="1"/>
        <end position="44"/>
    </location>
</feature>
<dbReference type="GO" id="GO:0016485">
    <property type="term" value="P:protein processing"/>
    <property type="evidence" value="ECO:0007669"/>
    <property type="project" value="TreeGrafter"/>
</dbReference>
<dbReference type="FunFam" id="3.30.830.10:FF:000009">
    <property type="entry name" value="Presequence protease, mitochondrial"/>
    <property type="match status" value="1"/>
</dbReference>
<accession>A0A7S2T5S9</accession>
<dbReference type="InterPro" id="IPR011249">
    <property type="entry name" value="Metalloenz_LuxS/M16"/>
</dbReference>
<keyword evidence="9" id="KW-0496">Mitochondrion</keyword>
<evidence type="ECO:0000259" key="11">
    <source>
        <dbReference type="SMART" id="SM01264"/>
    </source>
</evidence>
<dbReference type="AlphaFoldDB" id="A0A7S2T5S9"/>
<comment type="cofactor">
    <cofactor evidence="1">
        <name>Zn(2+)</name>
        <dbReference type="ChEBI" id="CHEBI:29105"/>
    </cofactor>
</comment>
<name>A0A7S2T5S9_9CHLO</name>
<keyword evidence="7" id="KW-0862">Zinc</keyword>
<dbReference type="GO" id="GO:0046872">
    <property type="term" value="F:metal ion binding"/>
    <property type="evidence" value="ECO:0007669"/>
    <property type="project" value="UniProtKB-KW"/>
</dbReference>
<keyword evidence="4" id="KW-0645">Protease</keyword>
<dbReference type="InterPro" id="IPR007863">
    <property type="entry name" value="Peptidase_M16_C"/>
</dbReference>
<dbReference type="InterPro" id="IPR013578">
    <property type="entry name" value="Peptidase_M16C_assoc"/>
</dbReference>
<dbReference type="GO" id="GO:0005739">
    <property type="term" value="C:mitochondrion"/>
    <property type="evidence" value="ECO:0007669"/>
    <property type="project" value="UniProtKB-SubCell"/>
</dbReference>
<evidence type="ECO:0000256" key="10">
    <source>
        <dbReference type="SAM" id="MobiDB-lite"/>
    </source>
</evidence>
<evidence type="ECO:0000256" key="1">
    <source>
        <dbReference type="ARBA" id="ARBA00001947"/>
    </source>
</evidence>
<sequence length="1109" mass="123971">MITAAVRSTTSGAARLQGNKATFATRKATTSSKSRSSTTTNTKTPTMMLTKLWRSVVGNGACRARHTLRAYNGTNKAAFSVASPDKVDVQIPVAVSPEVAKKHGFEVIKEEFVKEYGSNCVLYRHTGTGAELMSVHSADENKTFGAVFRTPVEDSTGVPHILEHSVLCGSRKYPIKEPFVELMKSSLNTFLNAFTYPDRTCYPVASCNTRDFYNLVDVYLDAVFYPRCAEKSNPENVKIFEQEGWHHELDSPDPSQLQYKGVVFNEMKGVYSSPDSVLGRVCQQALFPEITYGVDSGGDPRYITDLTYEQFCDFHSDFYHPSNTRFWFYGDDDPETRLEILSNYLKDFEANQAGVEKSRVLTQKKFTEPRTVTDYYAVSESEDPSQAGQQKAYVNVNWVLEDDVFDLETQLAFGFLDFILLGTSGSPLRKALIDSGLGEAVCGGGLEDELRQPTFSIGLKGVESSSEENLKKVETLVLETLESLAEKGFSDSSIEAALNTIEFSLRENNTGSFPRGLSLMLRSMQAWIYDKDPLEPLKWEDQLEGFKAKLKEQTPTKLFGDLIRKYLIDNPHRVTVNLLPNTALQAELDGEEQGKLDELRKGMTDEDMQELMRKTQELKTHQETPDPAEALKCIPTLDLADIPKESQEIPSSLRELTSGGEKVDILSHDIFTNDVVYAEFAFDMSSVPKHLLYLIPLFCRCLTEMGTTKEDFVELTERIGRKTGGLSAYSFTSALKDEDKPSAYIIVRGKSTKDKFGDYCEIVEDIIQNVELDNKERFKQMVLETIAGQEAAMVGRGHTYAIGRLHAQRDTASAAGEYMGGVANYHAMKGLAEKLDADWDQVHNDLKLLKNAIFKKKGMLVNLTADEKTLTSIDKDVAGFVDSLPDVGQAPSDQGSLLWYEGKDSGLLLPKQNELLVVPTQVNYVGKCTNMYKDTPYKQHGSSVVISKYLSTTWLWDRVRVVGGAYGGFCSFDNTSGHFSFMSYRDPNLSKTIDNYDGSTNFLKELTLDKDELTKSIIATMGDIDSYQLPDSKGYTAFMRHLLKVTDEERQQRRDEILSTKLQDFKDFGDALQSALEANSQVCAVTSKDMAKQAEEERKDLGFVTSQVL</sequence>
<feature type="domain" description="Peptidase M16C associated" evidence="11">
    <location>
        <begin position="578"/>
        <end position="831"/>
    </location>
</feature>
<evidence type="ECO:0000256" key="2">
    <source>
        <dbReference type="ARBA" id="ARBA00004173"/>
    </source>
</evidence>
<organism evidence="12">
    <name type="scientific">Chloropicon primus</name>
    <dbReference type="NCBI Taxonomy" id="1764295"/>
    <lineage>
        <taxon>Eukaryota</taxon>
        <taxon>Viridiplantae</taxon>
        <taxon>Chlorophyta</taxon>
        <taxon>Chloropicophyceae</taxon>
        <taxon>Chloropicales</taxon>
        <taxon>Chloropicaceae</taxon>
        <taxon>Chloropicon</taxon>
    </lineage>
</organism>
<evidence type="ECO:0000256" key="4">
    <source>
        <dbReference type="ARBA" id="ARBA00022670"/>
    </source>
</evidence>
<dbReference type="InterPro" id="IPR055130">
    <property type="entry name" value="PreP_C"/>
</dbReference>
<dbReference type="EMBL" id="HBHL01010370">
    <property type="protein sequence ID" value="CAD9718038.1"/>
    <property type="molecule type" value="Transcribed_RNA"/>
</dbReference>
<dbReference type="Pfam" id="PF08367">
    <property type="entry name" value="M16C_assoc"/>
    <property type="match status" value="1"/>
</dbReference>
<comment type="similarity">
    <text evidence="3">Belongs to the peptidase M16 family. PreP subfamily.</text>
</comment>
<protein>
    <recommendedName>
        <fullName evidence="11">Peptidase M16C associated domain-containing protein</fullName>
    </recommendedName>
</protein>
<dbReference type="InterPro" id="IPR011765">
    <property type="entry name" value="Pept_M16_N"/>
</dbReference>
<feature type="compositionally biased region" description="Low complexity" evidence="10">
    <location>
        <begin position="19"/>
        <end position="44"/>
    </location>
</feature>
<dbReference type="Pfam" id="PF05193">
    <property type="entry name" value="Peptidase_M16_C"/>
    <property type="match status" value="1"/>
</dbReference>
<dbReference type="SUPFAM" id="SSF63411">
    <property type="entry name" value="LuxS/MPP-like metallohydrolase"/>
    <property type="match status" value="4"/>
</dbReference>
<dbReference type="Gene3D" id="3.30.830.10">
    <property type="entry name" value="Metalloenzyme, LuxS/M16 peptidase-like"/>
    <property type="match status" value="4"/>
</dbReference>
<dbReference type="GO" id="GO:0004222">
    <property type="term" value="F:metalloendopeptidase activity"/>
    <property type="evidence" value="ECO:0007669"/>
    <property type="project" value="TreeGrafter"/>
</dbReference>
<dbReference type="FunFam" id="3.30.830.10:FF:000034">
    <property type="entry name" value="presequence protease 1, chloroplastic/mitochondrial"/>
    <property type="match status" value="1"/>
</dbReference>
<dbReference type="PANTHER" id="PTHR43016">
    <property type="entry name" value="PRESEQUENCE PROTEASE"/>
    <property type="match status" value="1"/>
</dbReference>
<comment type="subcellular location">
    <subcellularLocation>
        <location evidence="2">Mitochondrion</location>
    </subcellularLocation>
</comment>
<evidence type="ECO:0000256" key="5">
    <source>
        <dbReference type="ARBA" id="ARBA00022723"/>
    </source>
</evidence>
<evidence type="ECO:0000256" key="9">
    <source>
        <dbReference type="ARBA" id="ARBA00023128"/>
    </source>
</evidence>
<gene>
    <name evidence="12" type="ORF">CPRI1469_LOCUS6903</name>
</gene>
<keyword evidence="6" id="KW-0378">Hydrolase</keyword>
<evidence type="ECO:0000256" key="6">
    <source>
        <dbReference type="ARBA" id="ARBA00022801"/>
    </source>
</evidence>
<evidence type="ECO:0000256" key="7">
    <source>
        <dbReference type="ARBA" id="ARBA00022833"/>
    </source>
</evidence>
<dbReference type="Pfam" id="PF00675">
    <property type="entry name" value="Peptidase_M16"/>
    <property type="match status" value="1"/>
</dbReference>
<keyword evidence="8" id="KW-0482">Metalloprotease</keyword>
<reference evidence="12" key="1">
    <citation type="submission" date="2021-01" db="EMBL/GenBank/DDBJ databases">
        <authorList>
            <person name="Corre E."/>
            <person name="Pelletier E."/>
            <person name="Niang G."/>
            <person name="Scheremetjew M."/>
            <person name="Finn R."/>
            <person name="Kale V."/>
            <person name="Holt S."/>
            <person name="Cochrane G."/>
            <person name="Meng A."/>
            <person name="Brown T."/>
            <person name="Cohen L."/>
        </authorList>
    </citation>
    <scope>NUCLEOTIDE SEQUENCE</scope>
    <source>
        <strain evidence="12">CCMP1205</strain>
    </source>
</reference>
<dbReference type="Pfam" id="PF22516">
    <property type="entry name" value="PreP_C"/>
    <property type="match status" value="1"/>
</dbReference>
<proteinExistence type="inferred from homology"/>
<feature type="compositionally biased region" description="Polar residues" evidence="10">
    <location>
        <begin position="1"/>
        <end position="12"/>
    </location>
</feature>
<dbReference type="SMART" id="SM01264">
    <property type="entry name" value="M16C_associated"/>
    <property type="match status" value="1"/>
</dbReference>